<dbReference type="InterPro" id="IPR011032">
    <property type="entry name" value="GroES-like_sf"/>
</dbReference>
<dbReference type="InterPro" id="IPR013154">
    <property type="entry name" value="ADH-like_N"/>
</dbReference>
<comment type="cofactor">
    <cofactor evidence="4">
        <name>Zn(2+)</name>
        <dbReference type="ChEBI" id="CHEBI:29105"/>
    </cofactor>
</comment>
<dbReference type="InterPro" id="IPR020843">
    <property type="entry name" value="ER"/>
</dbReference>
<keyword evidence="3" id="KW-0560">Oxidoreductase</keyword>
<dbReference type="InterPro" id="IPR036291">
    <property type="entry name" value="NAD(P)-bd_dom_sf"/>
</dbReference>
<evidence type="ECO:0000256" key="2">
    <source>
        <dbReference type="ARBA" id="ARBA00022833"/>
    </source>
</evidence>
<dbReference type="GO" id="GO:0016616">
    <property type="term" value="F:oxidoreductase activity, acting on the CH-OH group of donors, NAD or NADP as acceptor"/>
    <property type="evidence" value="ECO:0007669"/>
    <property type="project" value="UniProtKB-ARBA"/>
</dbReference>
<dbReference type="PANTHER" id="PTHR43401">
    <property type="entry name" value="L-THREONINE 3-DEHYDROGENASE"/>
    <property type="match status" value="1"/>
</dbReference>
<dbReference type="OrthoDB" id="9769198at2"/>
<gene>
    <name evidence="6" type="ORF">CH365_12070</name>
</gene>
<dbReference type="SMART" id="SM00829">
    <property type="entry name" value="PKS_ER"/>
    <property type="match status" value="1"/>
</dbReference>
<protein>
    <submittedName>
        <fullName evidence="6">Alcohol dehydrogenase</fullName>
    </submittedName>
</protein>
<dbReference type="Pfam" id="PF08240">
    <property type="entry name" value="ADH_N"/>
    <property type="match status" value="1"/>
</dbReference>
<dbReference type="Pfam" id="PF00107">
    <property type="entry name" value="ADH_zinc_N"/>
    <property type="match status" value="1"/>
</dbReference>
<dbReference type="Proteomes" id="UP000231843">
    <property type="component" value="Unassembled WGS sequence"/>
</dbReference>
<evidence type="ECO:0000313" key="6">
    <source>
        <dbReference type="EMBL" id="PJZ76751.1"/>
    </source>
</evidence>
<dbReference type="EMBL" id="NPEA01000006">
    <property type="protein sequence ID" value="PJZ76751.1"/>
    <property type="molecule type" value="Genomic_DNA"/>
</dbReference>
<dbReference type="PANTHER" id="PTHR43401:SF4">
    <property type="entry name" value="D-ARABINOSE 1-DEHYDROGENASE (NADP(+))"/>
    <property type="match status" value="1"/>
</dbReference>
<dbReference type="SUPFAM" id="SSF51735">
    <property type="entry name" value="NAD(P)-binding Rossmann-fold domains"/>
    <property type="match status" value="1"/>
</dbReference>
<dbReference type="InterPro" id="IPR050129">
    <property type="entry name" value="Zn_alcohol_dh"/>
</dbReference>
<comment type="similarity">
    <text evidence="4">Belongs to the zinc-containing alcohol dehydrogenase family.</text>
</comment>
<dbReference type="InterPro" id="IPR002328">
    <property type="entry name" value="ADH_Zn_CS"/>
</dbReference>
<dbReference type="PROSITE" id="PS00059">
    <property type="entry name" value="ADH_ZINC"/>
    <property type="match status" value="1"/>
</dbReference>
<proteinExistence type="inferred from homology"/>
<organism evidence="6 7">
    <name type="scientific">Leptospira neocaledonica</name>
    <dbReference type="NCBI Taxonomy" id="2023192"/>
    <lineage>
        <taxon>Bacteria</taxon>
        <taxon>Pseudomonadati</taxon>
        <taxon>Spirochaetota</taxon>
        <taxon>Spirochaetia</taxon>
        <taxon>Leptospirales</taxon>
        <taxon>Leptospiraceae</taxon>
        <taxon>Leptospira</taxon>
    </lineage>
</organism>
<accession>A0A2M9ZXM7</accession>
<sequence>MKSARLVEFGSSLQWEETQDPEPKDFEVLLEVISCGVCHSDLHLRDGYYKIGGDEKLFVKDRGVKLPLTPGHEIVGKILKIGSKVSSVSVGETKLVYPWIGCETCEECESGNPQLCSAPRSLGIYQDGGYSDRILVPDEKWLLDIYDLSPEYACSYACAGLTAYGALKKALPLKRTDSLVIIGAGGLGMFASQLVPLLTEAKVIFLDLDESRLEKLKELGFYTVPSSHPDPASEVKKISGPLGVSAVIDFVNNSATSSLGFSLLKKNGTLIGVGLFGGELKIPTPILSLRSLTIRGSYTGSPGELKEVLQLVSEKKIRPVPVQVRNLKDADSALNDLSSGKVLGRLVLSGKSNSLI</sequence>
<comment type="caution">
    <text evidence="6">The sequence shown here is derived from an EMBL/GenBank/DDBJ whole genome shotgun (WGS) entry which is preliminary data.</text>
</comment>
<dbReference type="Gene3D" id="3.40.50.720">
    <property type="entry name" value="NAD(P)-binding Rossmann-like Domain"/>
    <property type="match status" value="1"/>
</dbReference>
<reference evidence="6 7" key="1">
    <citation type="submission" date="2017-07" db="EMBL/GenBank/DDBJ databases">
        <title>Leptospira spp. isolated from tropical soils.</title>
        <authorList>
            <person name="Thibeaux R."/>
            <person name="Iraola G."/>
            <person name="Ferres I."/>
            <person name="Bierque E."/>
            <person name="Girault D."/>
            <person name="Soupe-Gilbert M.-E."/>
            <person name="Picardeau M."/>
            <person name="Goarant C."/>
        </authorList>
    </citation>
    <scope>NUCLEOTIDE SEQUENCE [LARGE SCALE GENOMIC DNA]</scope>
    <source>
        <strain evidence="6 7">ES4-C-A1</strain>
    </source>
</reference>
<dbReference type="SUPFAM" id="SSF50129">
    <property type="entry name" value="GroES-like"/>
    <property type="match status" value="1"/>
</dbReference>
<dbReference type="InterPro" id="IPR013149">
    <property type="entry name" value="ADH-like_C"/>
</dbReference>
<evidence type="ECO:0000313" key="7">
    <source>
        <dbReference type="Proteomes" id="UP000231843"/>
    </source>
</evidence>
<dbReference type="GO" id="GO:0008270">
    <property type="term" value="F:zinc ion binding"/>
    <property type="evidence" value="ECO:0007669"/>
    <property type="project" value="InterPro"/>
</dbReference>
<keyword evidence="1 4" id="KW-0479">Metal-binding</keyword>
<keyword evidence="7" id="KW-1185">Reference proteome</keyword>
<dbReference type="RefSeq" id="WP_100768820.1">
    <property type="nucleotide sequence ID" value="NZ_NPEA01000006.1"/>
</dbReference>
<keyword evidence="2 4" id="KW-0862">Zinc</keyword>
<dbReference type="CDD" id="cd08240">
    <property type="entry name" value="6_hydroxyhexanoate_dh_like"/>
    <property type="match status" value="1"/>
</dbReference>
<evidence type="ECO:0000256" key="1">
    <source>
        <dbReference type="ARBA" id="ARBA00022723"/>
    </source>
</evidence>
<evidence type="ECO:0000256" key="3">
    <source>
        <dbReference type="ARBA" id="ARBA00023002"/>
    </source>
</evidence>
<evidence type="ECO:0000256" key="4">
    <source>
        <dbReference type="RuleBase" id="RU361277"/>
    </source>
</evidence>
<name>A0A2M9ZXM7_9LEPT</name>
<evidence type="ECO:0000259" key="5">
    <source>
        <dbReference type="SMART" id="SM00829"/>
    </source>
</evidence>
<dbReference type="Gene3D" id="3.90.180.10">
    <property type="entry name" value="Medium-chain alcohol dehydrogenases, catalytic domain"/>
    <property type="match status" value="1"/>
</dbReference>
<feature type="domain" description="Enoyl reductase (ER)" evidence="5">
    <location>
        <begin position="10"/>
        <end position="348"/>
    </location>
</feature>
<dbReference type="AlphaFoldDB" id="A0A2M9ZXM7"/>